<dbReference type="EMBL" id="CAJNOL010000126">
    <property type="protein sequence ID" value="CAF0867307.1"/>
    <property type="molecule type" value="Genomic_DNA"/>
</dbReference>
<accession>A0A813X9H5</accession>
<keyword evidence="1 3" id="KW-0732">Signal</keyword>
<dbReference type="PANTHER" id="PTHR33562">
    <property type="entry name" value="ATILLA, ISOFORM B-RELATED-RELATED"/>
    <property type="match status" value="1"/>
</dbReference>
<dbReference type="AlphaFoldDB" id="A0A813X9H5"/>
<evidence type="ECO:0000256" key="1">
    <source>
        <dbReference type="ARBA" id="ARBA00022729"/>
    </source>
</evidence>
<dbReference type="GO" id="GO:0032222">
    <property type="term" value="P:regulation of synaptic transmission, cholinergic"/>
    <property type="evidence" value="ECO:0007669"/>
    <property type="project" value="InterPro"/>
</dbReference>
<comment type="caution">
    <text evidence="4">The sequence shown here is derived from an EMBL/GenBank/DDBJ whole genome shotgun (WGS) entry which is preliminary data.</text>
</comment>
<protein>
    <recommendedName>
        <fullName evidence="6">Protein sleepless</fullName>
    </recommendedName>
</protein>
<evidence type="ECO:0000256" key="3">
    <source>
        <dbReference type="SAM" id="SignalP"/>
    </source>
</evidence>
<gene>
    <name evidence="4" type="ORF">JXQ802_LOCUS7501</name>
</gene>
<dbReference type="Pfam" id="PF17064">
    <property type="entry name" value="QVR"/>
    <property type="match status" value="1"/>
</dbReference>
<evidence type="ECO:0000256" key="2">
    <source>
        <dbReference type="ARBA" id="ARBA00023180"/>
    </source>
</evidence>
<feature type="signal peptide" evidence="3">
    <location>
        <begin position="1"/>
        <end position="16"/>
    </location>
</feature>
<keyword evidence="2" id="KW-0325">Glycoprotein</keyword>
<dbReference type="InterPro" id="IPR050975">
    <property type="entry name" value="Sleep_regulator"/>
</dbReference>
<dbReference type="InterPro" id="IPR031424">
    <property type="entry name" value="QVR-like"/>
</dbReference>
<reference evidence="4" key="1">
    <citation type="submission" date="2021-02" db="EMBL/GenBank/DDBJ databases">
        <authorList>
            <person name="Nowell W R."/>
        </authorList>
    </citation>
    <scope>NUCLEOTIDE SEQUENCE</scope>
</reference>
<evidence type="ECO:0000313" key="4">
    <source>
        <dbReference type="EMBL" id="CAF0867307.1"/>
    </source>
</evidence>
<dbReference type="GO" id="GO:0030431">
    <property type="term" value="P:sleep"/>
    <property type="evidence" value="ECO:0007669"/>
    <property type="project" value="InterPro"/>
</dbReference>
<evidence type="ECO:0008006" key="6">
    <source>
        <dbReference type="Google" id="ProtNLM"/>
    </source>
</evidence>
<organism evidence="4 5">
    <name type="scientific">Rotaria sordida</name>
    <dbReference type="NCBI Taxonomy" id="392033"/>
    <lineage>
        <taxon>Eukaryota</taxon>
        <taxon>Metazoa</taxon>
        <taxon>Spiralia</taxon>
        <taxon>Gnathifera</taxon>
        <taxon>Rotifera</taxon>
        <taxon>Eurotatoria</taxon>
        <taxon>Bdelloidea</taxon>
        <taxon>Philodinida</taxon>
        <taxon>Philodinidae</taxon>
        <taxon>Rotaria</taxon>
    </lineage>
</organism>
<sequence length="126" mass="14024">MHMFVILIVLIPSVINLECYFCNSNDDEECASDNLPDIYKNHCEVSLDPYCRKIIQTISGSKSVVRTCGSKSGLKTCYKTAGKNTANVCSCNTDYCNNAISLNQQQRIITMISSPIVLAITMIFLR</sequence>
<name>A0A813X9H5_9BILA</name>
<dbReference type="SUPFAM" id="SSF57302">
    <property type="entry name" value="Snake toxin-like"/>
    <property type="match status" value="1"/>
</dbReference>
<feature type="chain" id="PRO_5032957441" description="Protein sleepless" evidence="3">
    <location>
        <begin position="17"/>
        <end position="126"/>
    </location>
</feature>
<evidence type="ECO:0000313" key="5">
    <source>
        <dbReference type="Proteomes" id="UP000663870"/>
    </source>
</evidence>
<proteinExistence type="predicted"/>
<keyword evidence="5" id="KW-1185">Reference proteome</keyword>
<dbReference type="Proteomes" id="UP000663870">
    <property type="component" value="Unassembled WGS sequence"/>
</dbReference>
<dbReference type="InterPro" id="IPR045860">
    <property type="entry name" value="Snake_toxin-like_sf"/>
</dbReference>